<reference evidence="1" key="1">
    <citation type="submission" date="2012-11" db="EMBL/GenBank/DDBJ databases">
        <authorList>
            <person name="Lucero-Rivera Y.E."/>
            <person name="Tovar-Ramirez D."/>
        </authorList>
    </citation>
    <scope>NUCLEOTIDE SEQUENCE</scope>
    <source>
        <tissue evidence="1">Salivary gland</tissue>
    </source>
</reference>
<dbReference type="EMBL" id="GACK01007863">
    <property type="protein sequence ID" value="JAA57171.1"/>
    <property type="molecule type" value="mRNA"/>
</dbReference>
<proteinExistence type="evidence at transcript level"/>
<sequence length="182" mass="21055">MHINSITAKASRSLGYLCRNLRYSPSNLRQLAYETIVRPQLEYASSLWSPHQIYLTNKLEFVQNRAARFITSNYSPHSSIMQIKQDISLVPLNLHRSIALLSLFHKYRYGIRPSPLPLEAPSRVSRHLRNQYSIKRISGRTNAFNSSALPRAIVLWNDLPDHIALISNHQAFLDELHKHFLN</sequence>
<organism evidence="1">
    <name type="scientific">Rhipicephalus pulchellus</name>
    <name type="common">Yellow backed tick</name>
    <name type="synonym">Dermacentor pulchellus</name>
    <dbReference type="NCBI Taxonomy" id="72859"/>
    <lineage>
        <taxon>Eukaryota</taxon>
        <taxon>Metazoa</taxon>
        <taxon>Ecdysozoa</taxon>
        <taxon>Arthropoda</taxon>
        <taxon>Chelicerata</taxon>
        <taxon>Arachnida</taxon>
        <taxon>Acari</taxon>
        <taxon>Parasitiformes</taxon>
        <taxon>Ixodida</taxon>
        <taxon>Ixodoidea</taxon>
        <taxon>Ixodidae</taxon>
        <taxon>Rhipicephalinae</taxon>
        <taxon>Rhipicephalus</taxon>
        <taxon>Rhipicephalus</taxon>
    </lineage>
</organism>
<protein>
    <submittedName>
        <fullName evidence="1">Putative tick transposon</fullName>
    </submittedName>
</protein>
<reference evidence="1" key="2">
    <citation type="journal article" date="2015" name="J. Proteomics">
        <title>Sexual differences in the sialomes of the zebra tick, Rhipicephalus pulchellus.</title>
        <authorList>
            <person name="Tan A.W."/>
            <person name="Francischetti I.M."/>
            <person name="Slovak M."/>
            <person name="Kini R.M."/>
            <person name="Ribeiro J.M."/>
        </authorList>
    </citation>
    <scope>NUCLEOTIDE SEQUENCE</scope>
    <source>
        <tissue evidence="1">Salivary gland</tissue>
    </source>
</reference>
<evidence type="ECO:0000313" key="1">
    <source>
        <dbReference type="EMBL" id="JAA57171.1"/>
    </source>
</evidence>
<name>L7LYN3_RHIPC</name>
<dbReference type="AlphaFoldDB" id="L7LYN3"/>
<accession>L7LYN3</accession>